<dbReference type="EMBL" id="GBXM01090820">
    <property type="protein sequence ID" value="JAH17757.1"/>
    <property type="molecule type" value="Transcribed_RNA"/>
</dbReference>
<protein>
    <submittedName>
        <fullName evidence="1">Uncharacterized protein</fullName>
    </submittedName>
</protein>
<name>A0A0E9QMN6_ANGAN</name>
<evidence type="ECO:0000313" key="1">
    <source>
        <dbReference type="EMBL" id="JAH17757.1"/>
    </source>
</evidence>
<proteinExistence type="predicted"/>
<reference evidence="1" key="1">
    <citation type="submission" date="2014-11" db="EMBL/GenBank/DDBJ databases">
        <authorList>
            <person name="Amaro Gonzalez C."/>
        </authorList>
    </citation>
    <scope>NUCLEOTIDE SEQUENCE</scope>
</reference>
<dbReference type="AlphaFoldDB" id="A0A0E9QMN6"/>
<sequence length="36" mass="4059">MLSQSTVLYVLLSHYNRLIILIDNLITPSGAHAYVE</sequence>
<organism evidence="1">
    <name type="scientific">Anguilla anguilla</name>
    <name type="common">European freshwater eel</name>
    <name type="synonym">Muraena anguilla</name>
    <dbReference type="NCBI Taxonomy" id="7936"/>
    <lineage>
        <taxon>Eukaryota</taxon>
        <taxon>Metazoa</taxon>
        <taxon>Chordata</taxon>
        <taxon>Craniata</taxon>
        <taxon>Vertebrata</taxon>
        <taxon>Euteleostomi</taxon>
        <taxon>Actinopterygii</taxon>
        <taxon>Neopterygii</taxon>
        <taxon>Teleostei</taxon>
        <taxon>Anguilliformes</taxon>
        <taxon>Anguillidae</taxon>
        <taxon>Anguilla</taxon>
    </lineage>
</organism>
<accession>A0A0E9QMN6</accession>
<reference evidence="1" key="2">
    <citation type="journal article" date="2015" name="Fish Shellfish Immunol.">
        <title>Early steps in the European eel (Anguilla anguilla)-Vibrio vulnificus interaction in the gills: Role of the RtxA13 toxin.</title>
        <authorList>
            <person name="Callol A."/>
            <person name="Pajuelo D."/>
            <person name="Ebbesson L."/>
            <person name="Teles M."/>
            <person name="MacKenzie S."/>
            <person name="Amaro C."/>
        </authorList>
    </citation>
    <scope>NUCLEOTIDE SEQUENCE</scope>
</reference>